<comment type="caution">
    <text evidence="4">The sequence shown here is derived from an EMBL/GenBank/DDBJ whole genome shotgun (WGS) entry which is preliminary data.</text>
</comment>
<keyword evidence="1" id="KW-0378">Hydrolase</keyword>
<dbReference type="SUPFAM" id="SSF56281">
    <property type="entry name" value="Metallo-hydrolase/oxidoreductase"/>
    <property type="match status" value="1"/>
</dbReference>
<dbReference type="STRING" id="1798481.A2678_00440"/>
<name>A0A1F6CI28_9BACT</name>
<dbReference type="AlphaFoldDB" id="A0A1F6CI28"/>
<dbReference type="InterPro" id="IPR011108">
    <property type="entry name" value="RMMBL"/>
</dbReference>
<evidence type="ECO:0000313" key="4">
    <source>
        <dbReference type="EMBL" id="OGG48835.1"/>
    </source>
</evidence>
<dbReference type="EMBL" id="MFKU01000007">
    <property type="protein sequence ID" value="OGG48835.1"/>
    <property type="molecule type" value="Genomic_DNA"/>
</dbReference>
<feature type="domain" description="Beta-Casp" evidence="3">
    <location>
        <begin position="240"/>
        <end position="366"/>
    </location>
</feature>
<evidence type="ECO:0000256" key="1">
    <source>
        <dbReference type="ARBA" id="ARBA00022801"/>
    </source>
</evidence>
<sequence length="465" mass="51311">MKLSFYGGAGKVTGSNFLVEGEKGKILVDCGMEQGADFVAGEMYGPFPYDVQTIDALVVTHAHLDHVGRIPKLVKDGFRGKIYMTSPTRDLAVLILLDSVGILAEEARRRGTEPLYETSDVETAFSLVETLDYHVEKEIAKGLSVYLRNTGHILGSASVRITADDGTVIVLTGDIGNSPSPLLPDWEKVDDADALMMESVYGNRVHPSQTKRVQTLRTALKRAIERDGTILIPAFSLERTQLMLYELSNFFSVGELPKIPVFLDSPLAIKVTAVYERWGSTYFKPETEEEMKREKSIFEFPFLRKTKSPEESAEIEKVTGPKIIIAGAGMSHGGRIGRWEARYLPDPTTTLFIVGYQAPGTPGRRLVEGVSSVHLNGSDIPIRAKIEKLDGWSAHADRDELLKFVEAALKPQGDALRLKTIFVAMGEPATERFLAQRIHDYLGGNAIVPESGQTWEVTKDSVKKV</sequence>
<evidence type="ECO:0000259" key="3">
    <source>
        <dbReference type="SMART" id="SM01027"/>
    </source>
</evidence>
<gene>
    <name evidence="4" type="ORF">A2678_00440</name>
</gene>
<protein>
    <recommendedName>
        <fullName evidence="6">MBL fold hydrolase</fullName>
    </recommendedName>
</protein>
<dbReference type="SMART" id="SM00849">
    <property type="entry name" value="Lactamase_B"/>
    <property type="match status" value="1"/>
</dbReference>
<dbReference type="CDD" id="cd16295">
    <property type="entry name" value="TTHA0252-CPSF-like_MBL-fold"/>
    <property type="match status" value="1"/>
</dbReference>
<proteinExistence type="predicted"/>
<dbReference type="InterPro" id="IPR022712">
    <property type="entry name" value="Beta_Casp"/>
</dbReference>
<reference evidence="4 5" key="1">
    <citation type="journal article" date="2016" name="Nat. Commun.">
        <title>Thousands of microbial genomes shed light on interconnected biogeochemical processes in an aquifer system.</title>
        <authorList>
            <person name="Anantharaman K."/>
            <person name="Brown C.T."/>
            <person name="Hug L.A."/>
            <person name="Sharon I."/>
            <person name="Castelle C.J."/>
            <person name="Probst A.J."/>
            <person name="Thomas B.C."/>
            <person name="Singh A."/>
            <person name="Wilkins M.J."/>
            <person name="Karaoz U."/>
            <person name="Brodie E.L."/>
            <person name="Williams K.H."/>
            <person name="Hubbard S.S."/>
            <person name="Banfield J.F."/>
        </authorList>
    </citation>
    <scope>NUCLEOTIDE SEQUENCE [LARGE SCALE GENOMIC DNA]</scope>
</reference>
<evidence type="ECO:0008006" key="6">
    <source>
        <dbReference type="Google" id="ProtNLM"/>
    </source>
</evidence>
<dbReference type="Gene3D" id="3.40.50.10890">
    <property type="match status" value="1"/>
</dbReference>
<dbReference type="InterPro" id="IPR036866">
    <property type="entry name" value="RibonucZ/Hydroxyglut_hydro"/>
</dbReference>
<dbReference type="Pfam" id="PF16661">
    <property type="entry name" value="Lactamase_B_6"/>
    <property type="match status" value="1"/>
</dbReference>
<dbReference type="SMART" id="SM01027">
    <property type="entry name" value="Beta-Casp"/>
    <property type="match status" value="1"/>
</dbReference>
<dbReference type="Pfam" id="PF10996">
    <property type="entry name" value="Beta-Casp"/>
    <property type="match status" value="1"/>
</dbReference>
<organism evidence="4 5">
    <name type="scientific">Candidatus Kaiserbacteria bacterium RIFCSPHIGHO2_01_FULL_53_31</name>
    <dbReference type="NCBI Taxonomy" id="1798481"/>
    <lineage>
        <taxon>Bacteria</taxon>
        <taxon>Candidatus Kaiseribacteriota</taxon>
    </lineage>
</organism>
<dbReference type="PANTHER" id="PTHR11203">
    <property type="entry name" value="CLEAVAGE AND POLYADENYLATION SPECIFICITY FACTOR FAMILY MEMBER"/>
    <property type="match status" value="1"/>
</dbReference>
<dbReference type="InterPro" id="IPR001279">
    <property type="entry name" value="Metallo-B-lactamas"/>
</dbReference>
<dbReference type="Proteomes" id="UP000178815">
    <property type="component" value="Unassembled WGS sequence"/>
</dbReference>
<dbReference type="GO" id="GO:0004521">
    <property type="term" value="F:RNA endonuclease activity"/>
    <property type="evidence" value="ECO:0007669"/>
    <property type="project" value="TreeGrafter"/>
</dbReference>
<dbReference type="Gene3D" id="3.60.15.10">
    <property type="entry name" value="Ribonuclease Z/Hydroxyacylglutathione hydrolase-like"/>
    <property type="match status" value="1"/>
</dbReference>
<evidence type="ECO:0000259" key="2">
    <source>
        <dbReference type="SMART" id="SM00849"/>
    </source>
</evidence>
<evidence type="ECO:0000313" key="5">
    <source>
        <dbReference type="Proteomes" id="UP000178815"/>
    </source>
</evidence>
<dbReference type="PANTHER" id="PTHR11203:SF37">
    <property type="entry name" value="INTEGRATOR COMPLEX SUBUNIT 11"/>
    <property type="match status" value="1"/>
</dbReference>
<dbReference type="Pfam" id="PF07521">
    <property type="entry name" value="RMMBL"/>
    <property type="match status" value="1"/>
</dbReference>
<dbReference type="InterPro" id="IPR050698">
    <property type="entry name" value="MBL"/>
</dbReference>
<accession>A0A1F6CI28</accession>
<feature type="domain" description="Metallo-beta-lactamase" evidence="2">
    <location>
        <begin position="13"/>
        <end position="220"/>
    </location>
</feature>
<dbReference type="GO" id="GO:0016787">
    <property type="term" value="F:hydrolase activity"/>
    <property type="evidence" value="ECO:0007669"/>
    <property type="project" value="UniProtKB-KW"/>
</dbReference>